<dbReference type="Gene3D" id="1.10.357.10">
    <property type="entry name" value="Tetracycline Repressor, domain 2"/>
    <property type="match status" value="1"/>
</dbReference>
<dbReference type="InterPro" id="IPR023772">
    <property type="entry name" value="DNA-bd_HTH_TetR-type_CS"/>
</dbReference>
<dbReference type="Gene3D" id="1.10.10.60">
    <property type="entry name" value="Homeodomain-like"/>
    <property type="match status" value="1"/>
</dbReference>
<dbReference type="PROSITE" id="PS50977">
    <property type="entry name" value="HTH_TETR_2"/>
    <property type="match status" value="1"/>
</dbReference>
<dbReference type="EMBL" id="BIFT01000002">
    <property type="protein sequence ID" value="GCE31031.1"/>
    <property type="molecule type" value="Genomic_DNA"/>
</dbReference>
<feature type="domain" description="HTH tetR-type" evidence="5">
    <location>
        <begin position="15"/>
        <end position="75"/>
    </location>
</feature>
<dbReference type="InterPro" id="IPR001647">
    <property type="entry name" value="HTH_TetR"/>
</dbReference>
<dbReference type="SUPFAM" id="SSF48498">
    <property type="entry name" value="Tetracyclin repressor-like, C-terminal domain"/>
    <property type="match status" value="1"/>
</dbReference>
<keyword evidence="3" id="KW-0804">Transcription</keyword>
<dbReference type="GO" id="GO:0003700">
    <property type="term" value="F:DNA-binding transcription factor activity"/>
    <property type="evidence" value="ECO:0007669"/>
    <property type="project" value="TreeGrafter"/>
</dbReference>
<dbReference type="RefSeq" id="WP_126631044.1">
    <property type="nucleotide sequence ID" value="NZ_BIFT01000002.1"/>
</dbReference>
<dbReference type="PRINTS" id="PR00455">
    <property type="entry name" value="HTHTETR"/>
</dbReference>
<dbReference type="AlphaFoldDB" id="A0A402BHY6"/>
<evidence type="ECO:0000256" key="2">
    <source>
        <dbReference type="ARBA" id="ARBA00023125"/>
    </source>
</evidence>
<keyword evidence="7" id="KW-1185">Reference proteome</keyword>
<dbReference type="OrthoDB" id="9809994at2"/>
<dbReference type="InterPro" id="IPR036271">
    <property type="entry name" value="Tet_transcr_reg_TetR-rel_C_sf"/>
</dbReference>
<evidence type="ECO:0000259" key="5">
    <source>
        <dbReference type="PROSITE" id="PS50977"/>
    </source>
</evidence>
<dbReference type="PROSITE" id="PS01081">
    <property type="entry name" value="HTH_TETR_1"/>
    <property type="match status" value="1"/>
</dbReference>
<evidence type="ECO:0000313" key="6">
    <source>
        <dbReference type="EMBL" id="GCE31031.1"/>
    </source>
</evidence>
<keyword evidence="1" id="KW-0805">Transcription regulation</keyword>
<organism evidence="6 7">
    <name type="scientific">Dictyobacter alpinus</name>
    <dbReference type="NCBI Taxonomy" id="2014873"/>
    <lineage>
        <taxon>Bacteria</taxon>
        <taxon>Bacillati</taxon>
        <taxon>Chloroflexota</taxon>
        <taxon>Ktedonobacteria</taxon>
        <taxon>Ktedonobacterales</taxon>
        <taxon>Dictyobacteraceae</taxon>
        <taxon>Dictyobacter</taxon>
    </lineage>
</organism>
<evidence type="ECO:0000256" key="3">
    <source>
        <dbReference type="ARBA" id="ARBA00023163"/>
    </source>
</evidence>
<dbReference type="GO" id="GO:0045892">
    <property type="term" value="P:negative regulation of DNA-templated transcription"/>
    <property type="evidence" value="ECO:0007669"/>
    <property type="project" value="UniProtKB-ARBA"/>
</dbReference>
<comment type="caution">
    <text evidence="6">The sequence shown here is derived from an EMBL/GenBank/DDBJ whole genome shotgun (WGS) entry which is preliminary data.</text>
</comment>
<proteinExistence type="predicted"/>
<dbReference type="FunFam" id="1.10.10.60:FF:000141">
    <property type="entry name" value="TetR family transcriptional regulator"/>
    <property type="match status" value="1"/>
</dbReference>
<dbReference type="PANTHER" id="PTHR30055:SF234">
    <property type="entry name" value="HTH-TYPE TRANSCRIPTIONAL REGULATOR BETI"/>
    <property type="match status" value="1"/>
</dbReference>
<dbReference type="Pfam" id="PF00440">
    <property type="entry name" value="TetR_N"/>
    <property type="match status" value="1"/>
</dbReference>
<reference evidence="7" key="1">
    <citation type="submission" date="2018-12" db="EMBL/GenBank/DDBJ databases">
        <title>Tengunoibacter tsumagoiensis gen. nov., sp. nov., Dictyobacter kobayashii sp. nov., D. alpinus sp. nov., and D. joshuensis sp. nov. and description of Dictyobacteraceae fam. nov. within the order Ktedonobacterales isolated from Tengu-no-mugimeshi.</title>
        <authorList>
            <person name="Wang C.M."/>
            <person name="Zheng Y."/>
            <person name="Sakai Y."/>
            <person name="Toyoda A."/>
            <person name="Minakuchi Y."/>
            <person name="Abe K."/>
            <person name="Yokota A."/>
            <person name="Yabe S."/>
        </authorList>
    </citation>
    <scope>NUCLEOTIDE SEQUENCE [LARGE SCALE GENOMIC DNA]</scope>
    <source>
        <strain evidence="7">Uno16</strain>
    </source>
</reference>
<evidence type="ECO:0000256" key="4">
    <source>
        <dbReference type="PROSITE-ProRule" id="PRU00335"/>
    </source>
</evidence>
<dbReference type="GO" id="GO:0000976">
    <property type="term" value="F:transcription cis-regulatory region binding"/>
    <property type="evidence" value="ECO:0007669"/>
    <property type="project" value="TreeGrafter"/>
</dbReference>
<evidence type="ECO:0000313" key="7">
    <source>
        <dbReference type="Proteomes" id="UP000287171"/>
    </source>
</evidence>
<sequence length="210" mass="24424">MSRPVHRSLKEKQRQEREELILHVVEDVLLEKGYRDTSMDEIANRVGIAKGTLYLHFAKKEDLMVAFFEREMQKILSTIDQPLPADMSAQAKLEVIVHAMYSDPSGKRGDLLYILFNSEDFKITLKEKSATTLTRISDKVLSYLEEGKQRNEFDPHIPTIIMLNSFFSVLSPRAHRRLFQSGEYSHMDVMRYVERIYFRGIGGRLPVEDL</sequence>
<accession>A0A402BHY6</accession>
<dbReference type="PANTHER" id="PTHR30055">
    <property type="entry name" value="HTH-TYPE TRANSCRIPTIONAL REGULATOR RUTR"/>
    <property type="match status" value="1"/>
</dbReference>
<protein>
    <recommendedName>
        <fullName evidence="5">HTH tetR-type domain-containing protein</fullName>
    </recommendedName>
</protein>
<gene>
    <name evidence="6" type="ORF">KDA_65150</name>
</gene>
<dbReference type="SUPFAM" id="SSF46689">
    <property type="entry name" value="Homeodomain-like"/>
    <property type="match status" value="1"/>
</dbReference>
<dbReference type="InterPro" id="IPR050109">
    <property type="entry name" value="HTH-type_TetR-like_transc_reg"/>
</dbReference>
<evidence type="ECO:0000256" key="1">
    <source>
        <dbReference type="ARBA" id="ARBA00023015"/>
    </source>
</evidence>
<dbReference type="Proteomes" id="UP000287171">
    <property type="component" value="Unassembled WGS sequence"/>
</dbReference>
<feature type="DNA-binding region" description="H-T-H motif" evidence="4">
    <location>
        <begin position="38"/>
        <end position="57"/>
    </location>
</feature>
<dbReference type="InterPro" id="IPR009057">
    <property type="entry name" value="Homeodomain-like_sf"/>
</dbReference>
<name>A0A402BHY6_9CHLR</name>
<keyword evidence="2 4" id="KW-0238">DNA-binding</keyword>